<dbReference type="OrthoDB" id="3176202at2759"/>
<feature type="domain" description="C2H2-type" evidence="12">
    <location>
        <begin position="17"/>
        <end position="45"/>
    </location>
</feature>
<keyword evidence="2" id="KW-0479">Metal-binding</keyword>
<dbReference type="SMART" id="SM00355">
    <property type="entry name" value="ZnF_C2H2"/>
    <property type="match status" value="5"/>
</dbReference>
<evidence type="ECO:0000313" key="14">
    <source>
        <dbReference type="Proteomes" id="UP000283509"/>
    </source>
</evidence>
<evidence type="ECO:0000256" key="11">
    <source>
        <dbReference type="SAM" id="MobiDB-lite"/>
    </source>
</evidence>
<keyword evidence="7" id="KW-0238">DNA-binding</keyword>
<evidence type="ECO:0000256" key="10">
    <source>
        <dbReference type="PROSITE-ProRule" id="PRU00042"/>
    </source>
</evidence>
<dbReference type="PROSITE" id="PS50157">
    <property type="entry name" value="ZINC_FINGER_C2H2_2"/>
    <property type="match status" value="5"/>
</dbReference>
<feature type="region of interest" description="Disordered" evidence="11">
    <location>
        <begin position="395"/>
        <end position="428"/>
    </location>
</feature>
<keyword evidence="9" id="KW-0539">Nucleus</keyword>
<evidence type="ECO:0000256" key="3">
    <source>
        <dbReference type="ARBA" id="ARBA00022737"/>
    </source>
</evidence>
<keyword evidence="6" id="KW-0805">Transcription regulation</keyword>
<feature type="domain" description="C2H2-type" evidence="12">
    <location>
        <begin position="310"/>
        <end position="337"/>
    </location>
</feature>
<dbReference type="FunFam" id="3.30.160.60:FF:000145">
    <property type="entry name" value="Zinc finger protein 574"/>
    <property type="match status" value="1"/>
</dbReference>
<name>A0A3R7PCF0_PENVA</name>
<sequence length="428" mass="48364">MSHLNSHVTIHSQEKPYQCSICSARFRRKDCLGRHLNTVHYNREYLQEPSPRDESGDVAEQSAFFQNFASFFTPSEDWKEALPLTVEINAGDFPVCLDTDNNSDAGEGVTETQDEEPDPPKDQREAAKLSVSQMGFYECEVCYQIFARECGLRTHMEVHSEIRPFACPHCKERFPHEASLIEHCRMHIDPAKNVMKPQKSPSDQEHPDTISAELRRFHKLAAETVASSEKLSRCAVIANKNIELSADNSKYVGPAEGVEGSQNEGTDLTGEVKNLLSQRRPYECQTCHASFKMKHHLKCHMVVHSDIKLFQCPQCSKAFSWNHTLKRHIKVHTKSPKKPRKSPSAQRPEKTIKQEEPRLAPDEEPDSTLPILTLQDAAADGFKICEDDLLMNKALEVKEEPNEDTGDSPINVKSAERDSLNGNVSRTT</sequence>
<keyword evidence="8" id="KW-0804">Transcription</keyword>
<feature type="domain" description="C2H2-type" evidence="12">
    <location>
        <begin position="137"/>
        <end position="164"/>
    </location>
</feature>
<proteinExistence type="predicted"/>
<dbReference type="GO" id="GO:0003677">
    <property type="term" value="F:DNA binding"/>
    <property type="evidence" value="ECO:0007669"/>
    <property type="project" value="UniProtKB-KW"/>
</dbReference>
<reference evidence="13 14" key="2">
    <citation type="submission" date="2019-01" db="EMBL/GenBank/DDBJ databases">
        <title>The decoding of complex shrimp genome reveals the adaptation for benthos swimmer, frequently molting mechanism and breeding impact on genome.</title>
        <authorList>
            <person name="Sun Y."/>
            <person name="Gao Y."/>
            <person name="Yu Y."/>
        </authorList>
    </citation>
    <scope>NUCLEOTIDE SEQUENCE [LARGE SCALE GENOMIC DNA]</scope>
    <source>
        <tissue evidence="13">Muscle</tissue>
    </source>
</reference>
<comment type="subcellular location">
    <subcellularLocation>
        <location evidence="1">Nucleus</location>
    </subcellularLocation>
</comment>
<keyword evidence="4 10" id="KW-0863">Zinc-finger</keyword>
<evidence type="ECO:0000259" key="12">
    <source>
        <dbReference type="PROSITE" id="PS50157"/>
    </source>
</evidence>
<evidence type="ECO:0000256" key="6">
    <source>
        <dbReference type="ARBA" id="ARBA00023015"/>
    </source>
</evidence>
<dbReference type="Proteomes" id="UP000283509">
    <property type="component" value="Unassembled WGS sequence"/>
</dbReference>
<feature type="domain" description="C2H2-type" evidence="12">
    <location>
        <begin position="165"/>
        <end position="192"/>
    </location>
</feature>
<dbReference type="PROSITE" id="PS00028">
    <property type="entry name" value="ZINC_FINGER_C2H2_1"/>
    <property type="match status" value="5"/>
</dbReference>
<dbReference type="GO" id="GO:0008270">
    <property type="term" value="F:zinc ion binding"/>
    <property type="evidence" value="ECO:0007669"/>
    <property type="project" value="UniProtKB-KW"/>
</dbReference>
<feature type="compositionally biased region" description="Basic and acidic residues" evidence="11">
    <location>
        <begin position="347"/>
        <end position="361"/>
    </location>
</feature>
<evidence type="ECO:0000256" key="9">
    <source>
        <dbReference type="ARBA" id="ARBA00023242"/>
    </source>
</evidence>
<dbReference type="FunFam" id="3.30.160.60:FF:000322">
    <property type="entry name" value="GDNF-inducible zinc finger protein 1"/>
    <property type="match status" value="1"/>
</dbReference>
<dbReference type="AlphaFoldDB" id="A0A3R7PCF0"/>
<feature type="compositionally biased region" description="Basic residues" evidence="11">
    <location>
        <begin position="330"/>
        <end position="341"/>
    </location>
</feature>
<dbReference type="STRING" id="6689.A0A3R7PCF0"/>
<comment type="caution">
    <text evidence="13">The sequence shown here is derived from an EMBL/GenBank/DDBJ whole genome shotgun (WGS) entry which is preliminary data.</text>
</comment>
<dbReference type="EMBL" id="QCYY01000917">
    <property type="protein sequence ID" value="ROT81778.1"/>
    <property type="molecule type" value="Genomic_DNA"/>
</dbReference>
<dbReference type="InterPro" id="IPR050888">
    <property type="entry name" value="ZnF_C2H2-type_TF"/>
</dbReference>
<dbReference type="SUPFAM" id="SSF57667">
    <property type="entry name" value="beta-beta-alpha zinc fingers"/>
    <property type="match status" value="3"/>
</dbReference>
<dbReference type="InterPro" id="IPR036236">
    <property type="entry name" value="Znf_C2H2_sf"/>
</dbReference>
<keyword evidence="5" id="KW-0862">Zinc</keyword>
<organism evidence="13 14">
    <name type="scientific">Penaeus vannamei</name>
    <name type="common">Whiteleg shrimp</name>
    <name type="synonym">Litopenaeus vannamei</name>
    <dbReference type="NCBI Taxonomy" id="6689"/>
    <lineage>
        <taxon>Eukaryota</taxon>
        <taxon>Metazoa</taxon>
        <taxon>Ecdysozoa</taxon>
        <taxon>Arthropoda</taxon>
        <taxon>Crustacea</taxon>
        <taxon>Multicrustacea</taxon>
        <taxon>Malacostraca</taxon>
        <taxon>Eumalacostraca</taxon>
        <taxon>Eucarida</taxon>
        <taxon>Decapoda</taxon>
        <taxon>Dendrobranchiata</taxon>
        <taxon>Penaeoidea</taxon>
        <taxon>Penaeidae</taxon>
        <taxon>Penaeus</taxon>
    </lineage>
</organism>
<accession>A0A3R7PCF0</accession>
<feature type="region of interest" description="Disordered" evidence="11">
    <location>
        <begin position="101"/>
        <end position="126"/>
    </location>
</feature>
<dbReference type="Pfam" id="PF00096">
    <property type="entry name" value="zf-C2H2"/>
    <property type="match status" value="2"/>
</dbReference>
<dbReference type="Gene3D" id="3.30.160.60">
    <property type="entry name" value="Classic Zinc Finger"/>
    <property type="match status" value="4"/>
</dbReference>
<keyword evidence="3" id="KW-0677">Repeat</keyword>
<dbReference type="FunFam" id="3.30.160.60:FF:000100">
    <property type="entry name" value="Zinc finger 45-like"/>
    <property type="match status" value="1"/>
</dbReference>
<evidence type="ECO:0000256" key="7">
    <source>
        <dbReference type="ARBA" id="ARBA00023125"/>
    </source>
</evidence>
<dbReference type="PANTHER" id="PTHR24406">
    <property type="entry name" value="TRANSCRIPTIONAL REPRESSOR CTCFL-RELATED"/>
    <property type="match status" value="1"/>
</dbReference>
<evidence type="ECO:0000256" key="5">
    <source>
        <dbReference type="ARBA" id="ARBA00022833"/>
    </source>
</evidence>
<feature type="region of interest" description="Disordered" evidence="11">
    <location>
        <begin position="330"/>
        <end position="368"/>
    </location>
</feature>
<reference evidence="13 14" key="1">
    <citation type="submission" date="2018-04" db="EMBL/GenBank/DDBJ databases">
        <authorList>
            <person name="Zhang X."/>
            <person name="Yuan J."/>
            <person name="Li F."/>
            <person name="Xiang J."/>
        </authorList>
    </citation>
    <scope>NUCLEOTIDE SEQUENCE [LARGE SCALE GENOMIC DNA]</scope>
    <source>
        <tissue evidence="13">Muscle</tissue>
    </source>
</reference>
<evidence type="ECO:0000256" key="2">
    <source>
        <dbReference type="ARBA" id="ARBA00022723"/>
    </source>
</evidence>
<evidence type="ECO:0000313" key="13">
    <source>
        <dbReference type="EMBL" id="ROT81778.1"/>
    </source>
</evidence>
<dbReference type="InterPro" id="IPR013087">
    <property type="entry name" value="Znf_C2H2_type"/>
</dbReference>
<feature type="domain" description="C2H2-type" evidence="12">
    <location>
        <begin position="282"/>
        <end position="309"/>
    </location>
</feature>
<dbReference type="GO" id="GO:0005634">
    <property type="term" value="C:nucleus"/>
    <property type="evidence" value="ECO:0007669"/>
    <property type="project" value="UniProtKB-SubCell"/>
</dbReference>
<gene>
    <name evidence="13" type="ORF">C7M84_025061</name>
</gene>
<protein>
    <recommendedName>
        <fullName evidence="12">C2H2-type domain-containing protein</fullName>
    </recommendedName>
</protein>
<evidence type="ECO:0000256" key="4">
    <source>
        <dbReference type="ARBA" id="ARBA00022771"/>
    </source>
</evidence>
<evidence type="ECO:0000256" key="1">
    <source>
        <dbReference type="ARBA" id="ARBA00004123"/>
    </source>
</evidence>
<dbReference type="Pfam" id="PF13894">
    <property type="entry name" value="zf-C2H2_4"/>
    <property type="match status" value="1"/>
</dbReference>
<evidence type="ECO:0000256" key="8">
    <source>
        <dbReference type="ARBA" id="ARBA00023163"/>
    </source>
</evidence>
<keyword evidence="14" id="KW-1185">Reference proteome</keyword>